<sequence>MKILIVDDEQRIIEGLREFLPWEQLGIEELLTADSGESGYQVFVDHVPDIIITDIMMSGISGLDMIRQIRKRDESLPILVLSAYDLFSYAKEAVDLGVTRYILKPIVYADIEAMVGEVVKELKAKKMLQEFELRSRQQIRTNMEALKEKFLYDVLTLPMRFDDYFVKDLDYYGVPPGFLEGGIVMTLQAFRSNNGKITCEKHWKIYRFAVKNIVHEVLSGWQPSYHLPFHDDRMTVIFVGPDAGQLLEAARSATSEIIHQIYAYLEIEVNAAIGRWYPHPSEYSRSFKESIEVLKFSEFEGYKRIDFIEDIQETAYSGVTEYPLKDMQVLIEAVSRKEWKEAKGVWEDIASFITAREEAVSFDFVRMLCASLISALIVSGGRREKDFSALLEAQNYQTKRELIAYVRRLMEQRAESGPAKKNQSSYVSYIQKYVDEHYHEEISFSQLAKDMHLSRPYLSYLFNRDTGETFANYLIQYRVNIAKKIMQSSQYLMVREVASMVGYSDPAYFSRIFKNITGMSPSEYQMRLN</sequence>
<dbReference type="EMBL" id="BMGR01000005">
    <property type="protein sequence ID" value="GGG02387.1"/>
    <property type="molecule type" value="Genomic_DNA"/>
</dbReference>
<evidence type="ECO:0000256" key="6">
    <source>
        <dbReference type="ARBA" id="ARBA00023125"/>
    </source>
</evidence>
<keyword evidence="3 8" id="KW-0597">Phosphoprotein</keyword>
<evidence type="ECO:0000256" key="1">
    <source>
        <dbReference type="ARBA" id="ARBA00004496"/>
    </source>
</evidence>
<dbReference type="InterPro" id="IPR001789">
    <property type="entry name" value="Sig_transdc_resp-reg_receiver"/>
</dbReference>
<evidence type="ECO:0000313" key="12">
    <source>
        <dbReference type="Proteomes" id="UP000644756"/>
    </source>
</evidence>
<organism evidence="11 12">
    <name type="scientific">Paenibacillus abyssi</name>
    <dbReference type="NCBI Taxonomy" id="1340531"/>
    <lineage>
        <taxon>Bacteria</taxon>
        <taxon>Bacillati</taxon>
        <taxon>Bacillota</taxon>
        <taxon>Bacilli</taxon>
        <taxon>Bacillales</taxon>
        <taxon>Paenibacillaceae</taxon>
        <taxon>Paenibacillus</taxon>
    </lineage>
</organism>
<dbReference type="Pfam" id="PF12833">
    <property type="entry name" value="HTH_18"/>
    <property type="match status" value="1"/>
</dbReference>
<evidence type="ECO:0000259" key="9">
    <source>
        <dbReference type="PROSITE" id="PS01124"/>
    </source>
</evidence>
<dbReference type="SUPFAM" id="SSF46689">
    <property type="entry name" value="Homeodomain-like"/>
    <property type="match status" value="2"/>
</dbReference>
<dbReference type="GO" id="GO:0043565">
    <property type="term" value="F:sequence-specific DNA binding"/>
    <property type="evidence" value="ECO:0007669"/>
    <property type="project" value="InterPro"/>
</dbReference>
<dbReference type="InterPro" id="IPR051552">
    <property type="entry name" value="HptR"/>
</dbReference>
<feature type="domain" description="Response regulatory" evidence="10">
    <location>
        <begin position="2"/>
        <end position="119"/>
    </location>
</feature>
<keyword evidence="7" id="KW-0804">Transcription</keyword>
<dbReference type="PRINTS" id="PR00032">
    <property type="entry name" value="HTHARAC"/>
</dbReference>
<dbReference type="Pfam" id="PF00072">
    <property type="entry name" value="Response_reg"/>
    <property type="match status" value="1"/>
</dbReference>
<dbReference type="RefSeq" id="WP_188530853.1">
    <property type="nucleotide sequence ID" value="NZ_BMGR01000005.1"/>
</dbReference>
<evidence type="ECO:0000256" key="4">
    <source>
        <dbReference type="ARBA" id="ARBA00023012"/>
    </source>
</evidence>
<reference evidence="11" key="2">
    <citation type="submission" date="2020-09" db="EMBL/GenBank/DDBJ databases">
        <authorList>
            <person name="Sun Q."/>
            <person name="Zhou Y."/>
        </authorList>
    </citation>
    <scope>NUCLEOTIDE SEQUENCE</scope>
    <source>
        <strain evidence="11">CGMCC 1.12987</strain>
    </source>
</reference>
<name>A0A917CYG7_9BACL</name>
<dbReference type="SMART" id="SM00448">
    <property type="entry name" value="REC"/>
    <property type="match status" value="1"/>
</dbReference>
<feature type="domain" description="HTH araC/xylS-type" evidence="9">
    <location>
        <begin position="428"/>
        <end position="527"/>
    </location>
</feature>
<dbReference type="InterPro" id="IPR018062">
    <property type="entry name" value="HTH_AraC-typ_CS"/>
</dbReference>
<dbReference type="PANTHER" id="PTHR42713">
    <property type="entry name" value="HISTIDINE KINASE-RELATED"/>
    <property type="match status" value="1"/>
</dbReference>
<dbReference type="Gene3D" id="3.40.50.2300">
    <property type="match status" value="1"/>
</dbReference>
<proteinExistence type="predicted"/>
<dbReference type="PANTHER" id="PTHR42713:SF3">
    <property type="entry name" value="TRANSCRIPTIONAL REGULATORY PROTEIN HPTR"/>
    <property type="match status" value="1"/>
</dbReference>
<dbReference type="GO" id="GO:0000160">
    <property type="term" value="P:phosphorelay signal transduction system"/>
    <property type="evidence" value="ECO:0007669"/>
    <property type="project" value="UniProtKB-KW"/>
</dbReference>
<dbReference type="AlphaFoldDB" id="A0A917CYG7"/>
<reference evidence="11" key="1">
    <citation type="journal article" date="2014" name="Int. J. Syst. Evol. Microbiol.">
        <title>Complete genome sequence of Corynebacterium casei LMG S-19264T (=DSM 44701T), isolated from a smear-ripened cheese.</title>
        <authorList>
            <consortium name="US DOE Joint Genome Institute (JGI-PGF)"/>
            <person name="Walter F."/>
            <person name="Albersmeier A."/>
            <person name="Kalinowski J."/>
            <person name="Ruckert C."/>
        </authorList>
    </citation>
    <scope>NUCLEOTIDE SEQUENCE</scope>
    <source>
        <strain evidence="11">CGMCC 1.12987</strain>
    </source>
</reference>
<evidence type="ECO:0000259" key="10">
    <source>
        <dbReference type="PROSITE" id="PS50110"/>
    </source>
</evidence>
<comment type="subcellular location">
    <subcellularLocation>
        <location evidence="1">Cytoplasm</location>
    </subcellularLocation>
</comment>
<dbReference type="InterPro" id="IPR011006">
    <property type="entry name" value="CheY-like_superfamily"/>
</dbReference>
<evidence type="ECO:0008006" key="13">
    <source>
        <dbReference type="Google" id="ProtNLM"/>
    </source>
</evidence>
<dbReference type="InterPro" id="IPR020449">
    <property type="entry name" value="Tscrpt_reg_AraC-type_HTH"/>
</dbReference>
<dbReference type="PROSITE" id="PS00041">
    <property type="entry name" value="HTH_ARAC_FAMILY_1"/>
    <property type="match status" value="1"/>
</dbReference>
<evidence type="ECO:0000256" key="7">
    <source>
        <dbReference type="ARBA" id="ARBA00023163"/>
    </source>
</evidence>
<dbReference type="CDD" id="cd17536">
    <property type="entry name" value="REC_YesN-like"/>
    <property type="match status" value="1"/>
</dbReference>
<dbReference type="SUPFAM" id="SSF52172">
    <property type="entry name" value="CheY-like"/>
    <property type="match status" value="1"/>
</dbReference>
<dbReference type="InterPro" id="IPR009057">
    <property type="entry name" value="Homeodomain-like_sf"/>
</dbReference>
<keyword evidence="6" id="KW-0238">DNA-binding</keyword>
<evidence type="ECO:0000256" key="3">
    <source>
        <dbReference type="ARBA" id="ARBA00022553"/>
    </source>
</evidence>
<accession>A0A917CYG7</accession>
<keyword evidence="4" id="KW-0902">Two-component regulatory system</keyword>
<evidence type="ECO:0000256" key="5">
    <source>
        <dbReference type="ARBA" id="ARBA00023015"/>
    </source>
</evidence>
<evidence type="ECO:0000256" key="2">
    <source>
        <dbReference type="ARBA" id="ARBA00022490"/>
    </source>
</evidence>
<dbReference type="InterPro" id="IPR018060">
    <property type="entry name" value="HTH_AraC"/>
</dbReference>
<dbReference type="PROSITE" id="PS01124">
    <property type="entry name" value="HTH_ARAC_FAMILY_2"/>
    <property type="match status" value="1"/>
</dbReference>
<feature type="modified residue" description="4-aspartylphosphate" evidence="8">
    <location>
        <position position="54"/>
    </location>
</feature>
<dbReference type="Gene3D" id="1.10.10.60">
    <property type="entry name" value="Homeodomain-like"/>
    <property type="match status" value="2"/>
</dbReference>
<keyword evidence="5" id="KW-0805">Transcription regulation</keyword>
<dbReference type="PROSITE" id="PS50110">
    <property type="entry name" value="RESPONSE_REGULATORY"/>
    <property type="match status" value="1"/>
</dbReference>
<comment type="caution">
    <text evidence="11">The sequence shown here is derived from an EMBL/GenBank/DDBJ whole genome shotgun (WGS) entry which is preliminary data.</text>
</comment>
<protein>
    <recommendedName>
        <fullName evidence="13">DNA-binding response regulator</fullName>
    </recommendedName>
</protein>
<dbReference type="GO" id="GO:0005737">
    <property type="term" value="C:cytoplasm"/>
    <property type="evidence" value="ECO:0007669"/>
    <property type="project" value="UniProtKB-SubCell"/>
</dbReference>
<keyword evidence="2" id="KW-0963">Cytoplasm</keyword>
<dbReference type="Proteomes" id="UP000644756">
    <property type="component" value="Unassembled WGS sequence"/>
</dbReference>
<keyword evidence="12" id="KW-1185">Reference proteome</keyword>
<gene>
    <name evidence="11" type="ORF">GCM10010916_19460</name>
</gene>
<dbReference type="SMART" id="SM00342">
    <property type="entry name" value="HTH_ARAC"/>
    <property type="match status" value="1"/>
</dbReference>
<evidence type="ECO:0000256" key="8">
    <source>
        <dbReference type="PROSITE-ProRule" id="PRU00169"/>
    </source>
</evidence>
<evidence type="ECO:0000313" key="11">
    <source>
        <dbReference type="EMBL" id="GGG02387.1"/>
    </source>
</evidence>
<dbReference type="GO" id="GO:0003700">
    <property type="term" value="F:DNA-binding transcription factor activity"/>
    <property type="evidence" value="ECO:0007669"/>
    <property type="project" value="InterPro"/>
</dbReference>